<feature type="compositionally biased region" description="Acidic residues" evidence="5">
    <location>
        <begin position="189"/>
        <end position="204"/>
    </location>
</feature>
<accession>A0ABD3P4E5</accession>
<name>A0ABD3P4E5_9STRA</name>
<dbReference type="InterPro" id="IPR036010">
    <property type="entry name" value="2Fe-2S_ferredoxin-like_sf"/>
</dbReference>
<dbReference type="GO" id="GO:0051537">
    <property type="term" value="F:2 iron, 2 sulfur cluster binding"/>
    <property type="evidence" value="ECO:0007669"/>
    <property type="project" value="UniProtKB-KW"/>
</dbReference>
<keyword evidence="3" id="KW-0408">Iron</keyword>
<dbReference type="InterPro" id="IPR001055">
    <property type="entry name" value="Adrenodoxin-like"/>
</dbReference>
<evidence type="ECO:0000256" key="2">
    <source>
        <dbReference type="ARBA" id="ARBA00022723"/>
    </source>
</evidence>
<feature type="region of interest" description="Disordered" evidence="5">
    <location>
        <begin position="187"/>
        <end position="215"/>
    </location>
</feature>
<comment type="caution">
    <text evidence="6">The sequence shown here is derived from an EMBL/GenBank/DDBJ whole genome shotgun (WGS) entry which is preliminary data.</text>
</comment>
<reference evidence="6 7" key="1">
    <citation type="submission" date="2024-10" db="EMBL/GenBank/DDBJ databases">
        <title>Updated reference genomes for cyclostephanoid diatoms.</title>
        <authorList>
            <person name="Roberts W.R."/>
            <person name="Alverson A.J."/>
        </authorList>
    </citation>
    <scope>NUCLEOTIDE SEQUENCE [LARGE SCALE GENOMIC DNA]</scope>
    <source>
        <strain evidence="6 7">AJA276-08</strain>
    </source>
</reference>
<keyword evidence="1" id="KW-0001">2Fe-2S</keyword>
<proteinExistence type="predicted"/>
<evidence type="ECO:0000256" key="1">
    <source>
        <dbReference type="ARBA" id="ARBA00022714"/>
    </source>
</evidence>
<feature type="region of interest" description="Disordered" evidence="5">
    <location>
        <begin position="283"/>
        <end position="323"/>
    </location>
</feature>
<dbReference type="InterPro" id="IPR012675">
    <property type="entry name" value="Beta-grasp_dom_sf"/>
</dbReference>
<gene>
    <name evidence="6" type="ORF">ACHAW5_002204</name>
</gene>
<organism evidence="6 7">
    <name type="scientific">Stephanodiscus triporus</name>
    <dbReference type="NCBI Taxonomy" id="2934178"/>
    <lineage>
        <taxon>Eukaryota</taxon>
        <taxon>Sar</taxon>
        <taxon>Stramenopiles</taxon>
        <taxon>Ochrophyta</taxon>
        <taxon>Bacillariophyta</taxon>
        <taxon>Coscinodiscophyceae</taxon>
        <taxon>Thalassiosirophycidae</taxon>
        <taxon>Stephanodiscales</taxon>
        <taxon>Stephanodiscaceae</taxon>
        <taxon>Stephanodiscus</taxon>
    </lineage>
</organism>
<evidence type="ECO:0000256" key="3">
    <source>
        <dbReference type="ARBA" id="ARBA00023004"/>
    </source>
</evidence>
<dbReference type="Proteomes" id="UP001530315">
    <property type="component" value="Unassembled WGS sequence"/>
</dbReference>
<sequence length="531" mass="55886">MIARLFSTSSSSPLKIIGLRGLTDASVPTPAARPYSAGRRPRTTTDLASNAAPTNTTTPRSSPRSTAIATSSSCHRGWFSIDAKGREEDATTTATTTTTTTGEAKSFLLSLGYSDQVSDGVIDALVRGGISHASLLGMAKGLAGRYEVGEDGGLVALAASVRSELEVRSGGGKVRVWCLPSTGWSRASDDDDDDAADNDHDEGEGGGRPPPLLPTVRSMDRAFLVEAVEGTTLADVARFGTSDDNSGVLGEYLECACSGIMACSTCHVVIHPDWYDASSADAAQSSSSSSYPVDVGSNTGGDGDVVVRGVRPRGGRKIGPPSDAEQDMIDLAYEPQYTSRLGCQIVLTSDLDGLVILLPGGSNNLMDHIPFDGVLRAVCFCPAILDTWRRGRRSGVAAGEDTGEVGDIGNEEEGEKVEVVDEGGKVDDAAAVRDEGGEGDGEGKTRFAWRDGAEEDVLEVYFLEDGLATCKVGYLPKHLAFRADRYDGLCVRILEVYSSDRASSATARDVLDLDTKRFDGNGDGAKQMDLE</sequence>
<evidence type="ECO:0000313" key="7">
    <source>
        <dbReference type="Proteomes" id="UP001530315"/>
    </source>
</evidence>
<dbReference type="EMBL" id="JALLAZ020000987">
    <property type="protein sequence ID" value="KAL3783099.1"/>
    <property type="molecule type" value="Genomic_DNA"/>
</dbReference>
<keyword evidence="7" id="KW-1185">Reference proteome</keyword>
<dbReference type="PANTHER" id="PTHR23426:SF67">
    <property type="entry name" value="2FE-2S FERREDOXIN-TYPE DOMAIN-CONTAINING PROTEIN"/>
    <property type="match status" value="1"/>
</dbReference>
<dbReference type="AlphaFoldDB" id="A0ABD3P4E5"/>
<dbReference type="GO" id="GO:0046872">
    <property type="term" value="F:metal ion binding"/>
    <property type="evidence" value="ECO:0007669"/>
    <property type="project" value="UniProtKB-KW"/>
</dbReference>
<evidence type="ECO:0000256" key="5">
    <source>
        <dbReference type="SAM" id="MobiDB-lite"/>
    </source>
</evidence>
<evidence type="ECO:0000256" key="4">
    <source>
        <dbReference type="ARBA" id="ARBA00023014"/>
    </source>
</evidence>
<evidence type="ECO:0008006" key="8">
    <source>
        <dbReference type="Google" id="ProtNLM"/>
    </source>
</evidence>
<evidence type="ECO:0000313" key="6">
    <source>
        <dbReference type="EMBL" id="KAL3783099.1"/>
    </source>
</evidence>
<dbReference type="SUPFAM" id="SSF54292">
    <property type="entry name" value="2Fe-2S ferredoxin-like"/>
    <property type="match status" value="2"/>
</dbReference>
<keyword evidence="2" id="KW-0479">Metal-binding</keyword>
<feature type="region of interest" description="Disordered" evidence="5">
    <location>
        <begin position="25"/>
        <end position="73"/>
    </location>
</feature>
<protein>
    <recommendedName>
        <fullName evidence="8">2Fe-2S ferredoxin-type domain-containing protein</fullName>
    </recommendedName>
</protein>
<feature type="compositionally biased region" description="Low complexity" evidence="5">
    <location>
        <begin position="48"/>
        <end position="67"/>
    </location>
</feature>
<dbReference type="PANTHER" id="PTHR23426">
    <property type="entry name" value="FERREDOXIN/ADRENODOXIN"/>
    <property type="match status" value="1"/>
</dbReference>
<dbReference type="Gene3D" id="3.10.20.30">
    <property type="match status" value="1"/>
</dbReference>
<keyword evidence="4" id="KW-0411">Iron-sulfur</keyword>